<feature type="compositionally biased region" description="Basic and acidic residues" evidence="2">
    <location>
        <begin position="119"/>
        <end position="134"/>
    </location>
</feature>
<dbReference type="GO" id="GO:0005730">
    <property type="term" value="C:nucleolus"/>
    <property type="evidence" value="ECO:0007669"/>
    <property type="project" value="TreeGrafter"/>
</dbReference>
<comment type="caution">
    <text evidence="4">The sequence shown here is derived from an EMBL/GenBank/DDBJ whole genome shotgun (WGS) entry which is preliminary data.</text>
</comment>
<gene>
    <name evidence="4" type="ORF">MERR_LOCUS32912</name>
</gene>
<evidence type="ECO:0000256" key="2">
    <source>
        <dbReference type="SAM" id="MobiDB-lite"/>
    </source>
</evidence>
<feature type="compositionally biased region" description="Basic and acidic residues" evidence="2">
    <location>
        <begin position="288"/>
        <end position="311"/>
    </location>
</feature>
<evidence type="ECO:0000313" key="4">
    <source>
        <dbReference type="EMBL" id="CAA7045677.1"/>
    </source>
</evidence>
<feature type="compositionally biased region" description="Basic and acidic residues" evidence="2">
    <location>
        <begin position="39"/>
        <end position="55"/>
    </location>
</feature>
<dbReference type="PANTHER" id="PTHR14490:SF5">
    <property type="entry name" value="PROTEIN KRI1 HOMOLOG"/>
    <property type="match status" value="1"/>
</dbReference>
<organism evidence="4 5">
    <name type="scientific">Microthlaspi erraticum</name>
    <dbReference type="NCBI Taxonomy" id="1685480"/>
    <lineage>
        <taxon>Eukaryota</taxon>
        <taxon>Viridiplantae</taxon>
        <taxon>Streptophyta</taxon>
        <taxon>Embryophyta</taxon>
        <taxon>Tracheophyta</taxon>
        <taxon>Spermatophyta</taxon>
        <taxon>Magnoliopsida</taxon>
        <taxon>eudicotyledons</taxon>
        <taxon>Gunneridae</taxon>
        <taxon>Pentapetalae</taxon>
        <taxon>rosids</taxon>
        <taxon>malvids</taxon>
        <taxon>Brassicales</taxon>
        <taxon>Brassicaceae</taxon>
        <taxon>Coluteocarpeae</taxon>
        <taxon>Microthlaspi</taxon>
    </lineage>
</organism>
<dbReference type="Proteomes" id="UP000467841">
    <property type="component" value="Unassembled WGS sequence"/>
</dbReference>
<dbReference type="GO" id="GO:0000447">
    <property type="term" value="P:endonucleolytic cleavage in ITS1 to separate SSU-rRNA from 5.8S rRNA and LSU-rRNA from tricistronic rRNA transcript (SSU-rRNA, 5.8S rRNA, LSU-rRNA)"/>
    <property type="evidence" value="ECO:0007669"/>
    <property type="project" value="TreeGrafter"/>
</dbReference>
<feature type="compositionally biased region" description="Basic and acidic residues" evidence="2">
    <location>
        <begin position="96"/>
        <end position="110"/>
    </location>
</feature>
<proteinExistence type="inferred from homology"/>
<protein>
    <recommendedName>
        <fullName evidence="3">Kri1-like C-terminal domain-containing protein</fullName>
    </recommendedName>
</protein>
<sequence length="618" mass="72594">MGKSFLGDDGDDSPLNNDPLELEVDEDYALKLAFNREREDRQKYDEMVKGGRISKDDDELKVEDSDEEAKIPEMSDPEDDRVDLFDKLVKYKRREYPAKVEVNKEDGEEKKKKRRKKKKNEEEGKEKMYLKDVQARQLLENGPEFDEEDEERIQTRDEEQEALRQAVADAVEAGGSESDDDSDDDGDDLLRVKEGDDLEVDDEEVKKKADEYFGDEAELDEGNKFLRDYFLKQMWKEKEGKIDQAELDQLEEEFEEVNDQENYELKFRHQEKNAEETVMGHSRIVEGSVRKKDSSRKTQRKNKEAREKMAEIERQEEVKRLKNVMKKEINEKMKRVLAVAGFKEGDEIALGAKDLDDEFDPVKYDEMMKALYDEKYYGAEDDGMRSDEDDEKPDFDKEDELLGLPKNWGVIQSGDGFEAAKEKVSKLKENVSSSDEEEVEEEVEEVEGREGKRKRKQKISLVKRVKEELMDEYYKLDYEGTIDDLKTRFKFAKVQPNSYGLKTSDILVLDDSELNQFVPLKKMAPFVEKDWEVNKYKLKEQKMKIREVYQRIRENNDEKRSKKRKKSDVVEKTKPAPVVEEEVEEDETKLSKKAKRRRREAEKKLPANRMVAYGKTPN</sequence>
<accession>A0A6D2K0D2</accession>
<dbReference type="Pfam" id="PF12936">
    <property type="entry name" value="Kri1_C"/>
    <property type="match status" value="1"/>
</dbReference>
<feature type="region of interest" description="Disordered" evidence="2">
    <location>
        <begin position="39"/>
        <end position="82"/>
    </location>
</feature>
<feature type="compositionally biased region" description="Basic and acidic residues" evidence="2">
    <location>
        <begin position="551"/>
        <end position="560"/>
    </location>
</feature>
<feature type="compositionally biased region" description="Acidic residues" evidence="2">
    <location>
        <begin position="387"/>
        <end position="400"/>
    </location>
</feature>
<dbReference type="InterPro" id="IPR018034">
    <property type="entry name" value="Kri1"/>
</dbReference>
<feature type="region of interest" description="Disordered" evidence="2">
    <location>
        <begin position="268"/>
        <end position="311"/>
    </location>
</feature>
<dbReference type="Pfam" id="PF05178">
    <property type="entry name" value="Kri1"/>
    <property type="match status" value="1"/>
</dbReference>
<keyword evidence="5" id="KW-1185">Reference proteome</keyword>
<dbReference type="InterPro" id="IPR024626">
    <property type="entry name" value="Kri1-like_C"/>
</dbReference>
<feature type="region of interest" description="Disordered" evidence="2">
    <location>
        <begin position="96"/>
        <end position="204"/>
    </location>
</feature>
<feature type="compositionally biased region" description="Acidic residues" evidence="2">
    <location>
        <begin position="434"/>
        <end position="447"/>
    </location>
</feature>
<dbReference type="OrthoDB" id="10252032at2759"/>
<dbReference type="GO" id="GO:0030686">
    <property type="term" value="C:90S preribosome"/>
    <property type="evidence" value="ECO:0007669"/>
    <property type="project" value="TreeGrafter"/>
</dbReference>
<feature type="region of interest" description="Disordered" evidence="2">
    <location>
        <begin position="428"/>
        <end position="454"/>
    </location>
</feature>
<feature type="domain" description="Kri1-like C-terminal" evidence="3">
    <location>
        <begin position="466"/>
        <end position="550"/>
    </location>
</feature>
<dbReference type="EMBL" id="CACVBM020001329">
    <property type="protein sequence ID" value="CAA7045677.1"/>
    <property type="molecule type" value="Genomic_DNA"/>
</dbReference>
<name>A0A6D2K0D2_9BRAS</name>
<dbReference type="AlphaFoldDB" id="A0A6D2K0D2"/>
<reference evidence="4" key="1">
    <citation type="submission" date="2020-01" db="EMBL/GenBank/DDBJ databases">
        <authorList>
            <person name="Mishra B."/>
        </authorList>
    </citation>
    <scope>NUCLEOTIDE SEQUENCE [LARGE SCALE GENOMIC DNA]</scope>
</reference>
<feature type="region of interest" description="Disordered" evidence="2">
    <location>
        <begin position="1"/>
        <end position="22"/>
    </location>
</feature>
<comment type="similarity">
    <text evidence="1">Belongs to the KRI1 family.</text>
</comment>
<feature type="compositionally biased region" description="Acidic residues" evidence="2">
    <location>
        <begin position="177"/>
        <end position="187"/>
    </location>
</feature>
<evidence type="ECO:0000313" key="5">
    <source>
        <dbReference type="Proteomes" id="UP000467841"/>
    </source>
</evidence>
<evidence type="ECO:0000259" key="3">
    <source>
        <dbReference type="Pfam" id="PF12936"/>
    </source>
</evidence>
<dbReference type="PANTHER" id="PTHR14490">
    <property type="entry name" value="ZINC FINGER, ZZ TYPE"/>
    <property type="match status" value="1"/>
</dbReference>
<feature type="region of interest" description="Disordered" evidence="2">
    <location>
        <begin position="551"/>
        <end position="618"/>
    </location>
</feature>
<feature type="region of interest" description="Disordered" evidence="2">
    <location>
        <begin position="380"/>
        <end position="400"/>
    </location>
</feature>
<feature type="compositionally biased region" description="Acidic residues" evidence="2">
    <location>
        <begin position="56"/>
        <end position="67"/>
    </location>
</feature>
<evidence type="ECO:0000256" key="1">
    <source>
        <dbReference type="ARBA" id="ARBA00007473"/>
    </source>
</evidence>